<comment type="subcellular location">
    <subcellularLocation>
        <location evidence="1">Membrane</location>
        <topology evidence="1">Multi-pass membrane protein</topology>
    </subcellularLocation>
</comment>
<feature type="transmembrane region" description="Helical" evidence="12">
    <location>
        <begin position="186"/>
        <end position="208"/>
    </location>
</feature>
<comment type="similarity">
    <text evidence="2">Belongs to the monovalent cation:proton antiporter 2 (CPA2) transporter (TC 2.A.37) family.</text>
</comment>
<evidence type="ECO:0000259" key="13">
    <source>
        <dbReference type="Pfam" id="PF00999"/>
    </source>
</evidence>
<dbReference type="PANTHER" id="PTHR43562:SF3">
    <property type="entry name" value="SODIUM ION_PROTON EXCHANGER (EUROFUNG)"/>
    <property type="match status" value="1"/>
</dbReference>
<dbReference type="GO" id="GO:0015297">
    <property type="term" value="F:antiporter activity"/>
    <property type="evidence" value="ECO:0007669"/>
    <property type="project" value="UniProtKB-KW"/>
</dbReference>
<dbReference type="InterPro" id="IPR006153">
    <property type="entry name" value="Cation/H_exchanger_TM"/>
</dbReference>
<evidence type="ECO:0000256" key="6">
    <source>
        <dbReference type="ARBA" id="ARBA00022989"/>
    </source>
</evidence>
<dbReference type="EMBL" id="DXHS01000099">
    <property type="protein sequence ID" value="HIW02907.1"/>
    <property type="molecule type" value="Genomic_DNA"/>
</dbReference>
<evidence type="ECO:0000313" key="14">
    <source>
        <dbReference type="EMBL" id="HIW02907.1"/>
    </source>
</evidence>
<keyword evidence="10" id="KW-0739">Sodium transport</keyword>
<name>A0A9D1Q012_9FIRM</name>
<dbReference type="InterPro" id="IPR038770">
    <property type="entry name" value="Na+/solute_symporter_sf"/>
</dbReference>
<feature type="transmembrane region" description="Helical" evidence="12">
    <location>
        <begin position="81"/>
        <end position="103"/>
    </location>
</feature>
<dbReference type="Gene3D" id="1.20.1530.20">
    <property type="match status" value="1"/>
</dbReference>
<keyword evidence="8" id="KW-0406">Ion transport</keyword>
<evidence type="ECO:0000256" key="5">
    <source>
        <dbReference type="ARBA" id="ARBA00022692"/>
    </source>
</evidence>
<keyword evidence="7" id="KW-0915">Sodium</keyword>
<feature type="transmembrane region" description="Helical" evidence="12">
    <location>
        <begin position="378"/>
        <end position="395"/>
    </location>
</feature>
<feature type="domain" description="Cation/H+ exchanger transmembrane" evidence="13">
    <location>
        <begin position="17"/>
        <end position="429"/>
    </location>
</feature>
<feature type="transmembrane region" description="Helical" evidence="12">
    <location>
        <begin position="407"/>
        <end position="426"/>
    </location>
</feature>
<accession>A0A9D1Q012</accession>
<evidence type="ECO:0000256" key="1">
    <source>
        <dbReference type="ARBA" id="ARBA00004141"/>
    </source>
</evidence>
<evidence type="ECO:0000256" key="12">
    <source>
        <dbReference type="SAM" id="Phobius"/>
    </source>
</evidence>
<dbReference type="AlphaFoldDB" id="A0A9D1Q012"/>
<feature type="transmembrane region" description="Helical" evidence="12">
    <location>
        <begin position="115"/>
        <end position="140"/>
    </location>
</feature>
<feature type="transmembrane region" description="Helical" evidence="12">
    <location>
        <begin position="316"/>
        <end position="336"/>
    </location>
</feature>
<dbReference type="Proteomes" id="UP000823990">
    <property type="component" value="Unassembled WGS sequence"/>
</dbReference>
<evidence type="ECO:0000256" key="10">
    <source>
        <dbReference type="ARBA" id="ARBA00023201"/>
    </source>
</evidence>
<dbReference type="PANTHER" id="PTHR43562">
    <property type="entry name" value="NAPA-TYPE SODIUM/HYDROGEN ANTIPORTER"/>
    <property type="match status" value="1"/>
</dbReference>
<feature type="transmembrane region" description="Helical" evidence="12">
    <location>
        <begin position="152"/>
        <end position="174"/>
    </location>
</feature>
<evidence type="ECO:0000256" key="4">
    <source>
        <dbReference type="ARBA" id="ARBA00022449"/>
    </source>
</evidence>
<evidence type="ECO:0000256" key="2">
    <source>
        <dbReference type="ARBA" id="ARBA00005551"/>
    </source>
</evidence>
<reference evidence="14" key="1">
    <citation type="journal article" date="2021" name="PeerJ">
        <title>Extensive microbial diversity within the chicken gut microbiome revealed by metagenomics and culture.</title>
        <authorList>
            <person name="Gilroy R."/>
            <person name="Ravi A."/>
            <person name="Getino M."/>
            <person name="Pursley I."/>
            <person name="Horton D.L."/>
            <person name="Alikhan N.F."/>
            <person name="Baker D."/>
            <person name="Gharbi K."/>
            <person name="Hall N."/>
            <person name="Watson M."/>
            <person name="Adriaenssens E.M."/>
            <person name="Foster-Nyarko E."/>
            <person name="Jarju S."/>
            <person name="Secka A."/>
            <person name="Antonio M."/>
            <person name="Oren A."/>
            <person name="Chaudhuri R.R."/>
            <person name="La Ragione R."/>
            <person name="Hildebrand F."/>
            <person name="Pallen M.J."/>
        </authorList>
    </citation>
    <scope>NUCLEOTIDE SEQUENCE</scope>
    <source>
        <strain evidence="14">12435</strain>
    </source>
</reference>
<feature type="region of interest" description="Disordered" evidence="11">
    <location>
        <begin position="435"/>
        <end position="479"/>
    </location>
</feature>
<proteinExistence type="inferred from homology"/>
<sequence length="479" mass="50372">MIDGIPGFLMVLAIVMVSTKLCGLLFRRLNLPQVLGYIIAGVLVGPALIGMSGYSLIGFQSEADEVACFVMLDEFTLMDGGTYTILDVFSKIGVILIMFCAGLETDLKELRKTGLVSTLVACAGVAVPLVLGLVISLPFMGTGLVDDSFGTVIQGLFVGTILTATSVAITVSVLKELGKINTRIGTILVSAAIIDDVIGMVVLSVMTGLGTAGGGAELTGFDWFKAQWWGTVIMIIAFFVAAIAVGIGLHYLFAWMDKKWPSTHRLALLGLATGFAYAFAAEEVFGVADITGAYIAGVMLSTVHRMANYTNKKVDVSSYMIFGPVFFASIGITISFDGLSGWLVLMTALFVLAGLLGKIIGCGAVIKLKGGSWREAGIAGVGMMARGEVALIVTTKGIEAGIIPDSFMIMTVMLILVSSVLTPILLKVLFSGHRDPSDGPEPSKYRGEKISPRTDNDDKGGGTETVPAVKGDNDGTCQE</sequence>
<feature type="transmembrane region" description="Helical" evidence="12">
    <location>
        <begin position="6"/>
        <end position="27"/>
    </location>
</feature>
<evidence type="ECO:0000256" key="11">
    <source>
        <dbReference type="SAM" id="MobiDB-lite"/>
    </source>
</evidence>
<evidence type="ECO:0000256" key="8">
    <source>
        <dbReference type="ARBA" id="ARBA00023065"/>
    </source>
</evidence>
<organism evidence="14 15">
    <name type="scientific">Candidatus Protoclostridium stercorigallinarum</name>
    <dbReference type="NCBI Taxonomy" id="2838741"/>
    <lineage>
        <taxon>Bacteria</taxon>
        <taxon>Bacillati</taxon>
        <taxon>Bacillota</taxon>
        <taxon>Clostridia</taxon>
        <taxon>Candidatus Protoclostridium</taxon>
    </lineage>
</organism>
<keyword evidence="5 12" id="KW-0812">Transmembrane</keyword>
<dbReference type="Pfam" id="PF00999">
    <property type="entry name" value="Na_H_Exchanger"/>
    <property type="match status" value="1"/>
</dbReference>
<keyword evidence="3" id="KW-0813">Transport</keyword>
<evidence type="ECO:0000256" key="3">
    <source>
        <dbReference type="ARBA" id="ARBA00022448"/>
    </source>
</evidence>
<dbReference type="GO" id="GO:1902600">
    <property type="term" value="P:proton transmembrane transport"/>
    <property type="evidence" value="ECO:0007669"/>
    <property type="project" value="InterPro"/>
</dbReference>
<feature type="compositionally biased region" description="Basic and acidic residues" evidence="11">
    <location>
        <begin position="435"/>
        <end position="461"/>
    </location>
</feature>
<dbReference type="GO" id="GO:0006814">
    <property type="term" value="P:sodium ion transport"/>
    <property type="evidence" value="ECO:0007669"/>
    <property type="project" value="UniProtKB-KW"/>
</dbReference>
<dbReference type="GO" id="GO:0016020">
    <property type="term" value="C:membrane"/>
    <property type="evidence" value="ECO:0007669"/>
    <property type="project" value="UniProtKB-SubCell"/>
</dbReference>
<keyword evidence="9 12" id="KW-0472">Membrane</keyword>
<keyword evidence="6 12" id="KW-1133">Transmembrane helix</keyword>
<feature type="transmembrane region" description="Helical" evidence="12">
    <location>
        <begin position="265"/>
        <end position="281"/>
    </location>
</feature>
<evidence type="ECO:0000256" key="7">
    <source>
        <dbReference type="ARBA" id="ARBA00023053"/>
    </source>
</evidence>
<reference evidence="14" key="2">
    <citation type="submission" date="2021-04" db="EMBL/GenBank/DDBJ databases">
        <authorList>
            <person name="Gilroy R."/>
        </authorList>
    </citation>
    <scope>NUCLEOTIDE SEQUENCE</scope>
    <source>
        <strain evidence="14">12435</strain>
    </source>
</reference>
<feature type="transmembrane region" description="Helical" evidence="12">
    <location>
        <begin position="342"/>
        <end position="366"/>
    </location>
</feature>
<protein>
    <submittedName>
        <fullName evidence="14">Cation:proton antiporter</fullName>
    </submittedName>
</protein>
<feature type="transmembrane region" description="Helical" evidence="12">
    <location>
        <begin position="287"/>
        <end position="304"/>
    </location>
</feature>
<evidence type="ECO:0000256" key="9">
    <source>
        <dbReference type="ARBA" id="ARBA00023136"/>
    </source>
</evidence>
<feature type="transmembrane region" description="Helical" evidence="12">
    <location>
        <begin position="34"/>
        <end position="57"/>
    </location>
</feature>
<feature type="transmembrane region" description="Helical" evidence="12">
    <location>
        <begin position="228"/>
        <end position="253"/>
    </location>
</feature>
<keyword evidence="4" id="KW-0050">Antiport</keyword>
<comment type="caution">
    <text evidence="14">The sequence shown here is derived from an EMBL/GenBank/DDBJ whole genome shotgun (WGS) entry which is preliminary data.</text>
</comment>
<gene>
    <name evidence="14" type="ORF">H9892_06165</name>
</gene>
<evidence type="ECO:0000313" key="15">
    <source>
        <dbReference type="Proteomes" id="UP000823990"/>
    </source>
</evidence>